<dbReference type="EMBL" id="FRDN01000015">
    <property type="protein sequence ID" value="SHN84949.1"/>
    <property type="molecule type" value="Genomic_DNA"/>
</dbReference>
<evidence type="ECO:0000313" key="3">
    <source>
        <dbReference type="Proteomes" id="UP000184010"/>
    </source>
</evidence>
<evidence type="ECO:0000313" key="2">
    <source>
        <dbReference type="EMBL" id="SHN84949.1"/>
    </source>
</evidence>
<reference evidence="3" key="1">
    <citation type="submission" date="2016-12" db="EMBL/GenBank/DDBJ databases">
        <authorList>
            <person name="Varghese N."/>
            <person name="Submissions S."/>
        </authorList>
    </citation>
    <scope>NUCLEOTIDE SEQUENCE [LARGE SCALE GENOMIC DNA]</scope>
    <source>
        <strain evidence="3">DSM 11544</strain>
    </source>
</reference>
<sequence length="168" mass="18761">MSKNLSFTLNFGEEDEPLWGFLHSYPPEQWEGILKEALRAYSANPPVTDELPPATVGHWSLEELYAAPSAQDALITDNPQPLKHLLALIGEEEDEEVLELLLQQQARNPERFPEKDALPPKADEEPVAAQDDVSGDKGLAFLLHQVIGEEEDPDVLSFFASSENRKET</sequence>
<evidence type="ECO:0000256" key="1">
    <source>
        <dbReference type="SAM" id="MobiDB-lite"/>
    </source>
</evidence>
<protein>
    <submittedName>
        <fullName evidence="2">Uncharacterized protein</fullName>
    </submittedName>
</protein>
<feature type="compositionally biased region" description="Basic and acidic residues" evidence="1">
    <location>
        <begin position="108"/>
        <end position="124"/>
    </location>
</feature>
<dbReference type="AlphaFoldDB" id="A0A1M7UPQ5"/>
<dbReference type="STRING" id="1121395.SAMN02745215_04320"/>
<accession>A0A1M7UPQ5</accession>
<feature type="region of interest" description="Disordered" evidence="1">
    <location>
        <begin position="103"/>
        <end position="132"/>
    </location>
</feature>
<name>A0A1M7UPQ5_9FIRM</name>
<keyword evidence="3" id="KW-1185">Reference proteome</keyword>
<dbReference type="Proteomes" id="UP000184010">
    <property type="component" value="Unassembled WGS sequence"/>
</dbReference>
<gene>
    <name evidence="2" type="ORF">SAMN02745215_04320</name>
</gene>
<proteinExistence type="predicted"/>
<organism evidence="2 3">
    <name type="scientific">Desulfitobacterium chlororespirans DSM 11544</name>
    <dbReference type="NCBI Taxonomy" id="1121395"/>
    <lineage>
        <taxon>Bacteria</taxon>
        <taxon>Bacillati</taxon>
        <taxon>Bacillota</taxon>
        <taxon>Clostridia</taxon>
        <taxon>Eubacteriales</taxon>
        <taxon>Desulfitobacteriaceae</taxon>
        <taxon>Desulfitobacterium</taxon>
    </lineage>
</organism>
<dbReference type="RefSeq" id="WP_072774505.1">
    <property type="nucleotide sequence ID" value="NZ_FRDN01000015.1"/>
</dbReference>